<sequence length="63" mass="7007">MSLAAYTRSIEPGEWVRASTAVVVVVVVVRCCWHQRLLLPGAALPSHAITTQARRDMLAYQRT</sequence>
<evidence type="ECO:0000313" key="2">
    <source>
        <dbReference type="Proteomes" id="UP000324222"/>
    </source>
</evidence>
<dbReference type="EMBL" id="VSRR010001498">
    <property type="protein sequence ID" value="MPC25701.1"/>
    <property type="molecule type" value="Genomic_DNA"/>
</dbReference>
<accession>A0A5B7DVP3</accession>
<protein>
    <submittedName>
        <fullName evidence="1">Uncharacterized protein</fullName>
    </submittedName>
</protein>
<keyword evidence="2" id="KW-1185">Reference proteome</keyword>
<dbReference type="Proteomes" id="UP000324222">
    <property type="component" value="Unassembled WGS sequence"/>
</dbReference>
<reference evidence="1 2" key="1">
    <citation type="submission" date="2019-05" db="EMBL/GenBank/DDBJ databases">
        <title>Another draft genome of Portunus trituberculatus and its Hox gene families provides insights of decapod evolution.</title>
        <authorList>
            <person name="Jeong J.-H."/>
            <person name="Song I."/>
            <person name="Kim S."/>
            <person name="Choi T."/>
            <person name="Kim D."/>
            <person name="Ryu S."/>
            <person name="Kim W."/>
        </authorList>
    </citation>
    <scope>NUCLEOTIDE SEQUENCE [LARGE SCALE GENOMIC DNA]</scope>
    <source>
        <tissue evidence="1">Muscle</tissue>
    </source>
</reference>
<comment type="caution">
    <text evidence="1">The sequence shown here is derived from an EMBL/GenBank/DDBJ whole genome shotgun (WGS) entry which is preliminary data.</text>
</comment>
<evidence type="ECO:0000313" key="1">
    <source>
        <dbReference type="EMBL" id="MPC25701.1"/>
    </source>
</evidence>
<proteinExistence type="predicted"/>
<dbReference type="AlphaFoldDB" id="A0A5B7DVP3"/>
<gene>
    <name evidence="1" type="ORF">E2C01_018824</name>
</gene>
<name>A0A5B7DVP3_PORTR</name>
<organism evidence="1 2">
    <name type="scientific">Portunus trituberculatus</name>
    <name type="common">Swimming crab</name>
    <name type="synonym">Neptunus trituberculatus</name>
    <dbReference type="NCBI Taxonomy" id="210409"/>
    <lineage>
        <taxon>Eukaryota</taxon>
        <taxon>Metazoa</taxon>
        <taxon>Ecdysozoa</taxon>
        <taxon>Arthropoda</taxon>
        <taxon>Crustacea</taxon>
        <taxon>Multicrustacea</taxon>
        <taxon>Malacostraca</taxon>
        <taxon>Eumalacostraca</taxon>
        <taxon>Eucarida</taxon>
        <taxon>Decapoda</taxon>
        <taxon>Pleocyemata</taxon>
        <taxon>Brachyura</taxon>
        <taxon>Eubrachyura</taxon>
        <taxon>Portunoidea</taxon>
        <taxon>Portunidae</taxon>
        <taxon>Portuninae</taxon>
        <taxon>Portunus</taxon>
    </lineage>
</organism>